<dbReference type="AlphaFoldDB" id="A0A0C9U407"/>
<reference evidence="1 2" key="1">
    <citation type="submission" date="2014-06" db="EMBL/GenBank/DDBJ databases">
        <authorList>
            <consortium name="DOE Joint Genome Institute"/>
            <person name="Kuo A."/>
            <person name="Kohler A."/>
            <person name="Nagy L.G."/>
            <person name="Floudas D."/>
            <person name="Copeland A."/>
            <person name="Barry K.W."/>
            <person name="Cichocki N."/>
            <person name="Veneault-Fourrey C."/>
            <person name="LaButti K."/>
            <person name="Lindquist E.A."/>
            <person name="Lipzen A."/>
            <person name="Lundell T."/>
            <person name="Morin E."/>
            <person name="Murat C."/>
            <person name="Sun H."/>
            <person name="Tunlid A."/>
            <person name="Henrissat B."/>
            <person name="Grigoriev I.V."/>
            <person name="Hibbett D.S."/>
            <person name="Martin F."/>
            <person name="Nordberg H.P."/>
            <person name="Cantor M.N."/>
            <person name="Hua S.X."/>
        </authorList>
    </citation>
    <scope>NUCLEOTIDE SEQUENCE [LARGE SCALE GENOMIC DNA]</scope>
    <source>
        <strain evidence="1 2">ATCC 200175</strain>
    </source>
</reference>
<sequence length="368" mass="41881">MATAYLEYRPVQNHVITPAGAPLRQPVVDQPLRETLQGLTDTARDLAENALCREIEMLCHATLTIDQAFYDIGQKLSEATKQQQQRVQLYETCCDLEIRWKQHHETYRQLLRRSRQVAGKAQCAVDDFCEYFLPCLRDPSTALSERRQLVRDQIEELEDRSNTSYDITQEFLDFGRTLDTYIADFSRAVEGLGCREQPRKIHTHEHRLRSAKAAMDTVSEEVKNLGWKFAGDVVVAGIAVLLAIVAPMWWANLGGTVVTGNDTFNTKNSGYQYLDALRRRELEVRGYNTIKNEYDLEQACLSQMVKLESTLDEARPVVHDVTTKLGAFANVWAAIGVDIRTIQNWLTYAEGPKSKVKKIDPHNTSTID</sequence>
<reference evidence="2" key="2">
    <citation type="submission" date="2015-01" db="EMBL/GenBank/DDBJ databases">
        <title>Evolutionary Origins and Diversification of the Mycorrhizal Mutualists.</title>
        <authorList>
            <consortium name="DOE Joint Genome Institute"/>
            <consortium name="Mycorrhizal Genomics Consortium"/>
            <person name="Kohler A."/>
            <person name="Kuo A."/>
            <person name="Nagy L.G."/>
            <person name="Floudas D."/>
            <person name="Copeland A."/>
            <person name="Barry K.W."/>
            <person name="Cichocki N."/>
            <person name="Veneault-Fourrey C."/>
            <person name="LaButti K."/>
            <person name="Lindquist E.A."/>
            <person name="Lipzen A."/>
            <person name="Lundell T."/>
            <person name="Morin E."/>
            <person name="Murat C."/>
            <person name="Riley R."/>
            <person name="Ohm R."/>
            <person name="Sun H."/>
            <person name="Tunlid A."/>
            <person name="Henrissat B."/>
            <person name="Grigoriev I.V."/>
            <person name="Hibbett D.S."/>
            <person name="Martin F."/>
        </authorList>
    </citation>
    <scope>NUCLEOTIDE SEQUENCE [LARGE SCALE GENOMIC DNA]</scope>
    <source>
        <strain evidence="2">ATCC 200175</strain>
    </source>
</reference>
<accession>A0A0C9U407</accession>
<gene>
    <name evidence="1" type="ORF">PAXINDRAFT_100332</name>
</gene>
<protein>
    <submittedName>
        <fullName evidence="1">Uncharacterized protein</fullName>
    </submittedName>
</protein>
<organism evidence="1 2">
    <name type="scientific">Paxillus involutus ATCC 200175</name>
    <dbReference type="NCBI Taxonomy" id="664439"/>
    <lineage>
        <taxon>Eukaryota</taxon>
        <taxon>Fungi</taxon>
        <taxon>Dikarya</taxon>
        <taxon>Basidiomycota</taxon>
        <taxon>Agaricomycotina</taxon>
        <taxon>Agaricomycetes</taxon>
        <taxon>Agaricomycetidae</taxon>
        <taxon>Boletales</taxon>
        <taxon>Paxilineae</taxon>
        <taxon>Paxillaceae</taxon>
        <taxon>Paxillus</taxon>
    </lineage>
</organism>
<proteinExistence type="predicted"/>
<evidence type="ECO:0000313" key="1">
    <source>
        <dbReference type="EMBL" id="KIJ14177.1"/>
    </source>
</evidence>
<evidence type="ECO:0000313" key="2">
    <source>
        <dbReference type="Proteomes" id="UP000053647"/>
    </source>
</evidence>
<dbReference type="Proteomes" id="UP000053647">
    <property type="component" value="Unassembled WGS sequence"/>
</dbReference>
<dbReference type="OrthoDB" id="2673102at2759"/>
<dbReference type="EMBL" id="KN819345">
    <property type="protein sequence ID" value="KIJ14177.1"/>
    <property type="molecule type" value="Genomic_DNA"/>
</dbReference>
<keyword evidence="2" id="KW-1185">Reference proteome</keyword>
<name>A0A0C9U407_PAXIN</name>
<dbReference type="HOGENOM" id="CLU_064130_0_0_1"/>